<organism evidence="2 3">
    <name type="scientific">Shewanella algae</name>
    <dbReference type="NCBI Taxonomy" id="38313"/>
    <lineage>
        <taxon>Bacteria</taxon>
        <taxon>Pseudomonadati</taxon>
        <taxon>Pseudomonadota</taxon>
        <taxon>Gammaproteobacteria</taxon>
        <taxon>Alteromonadales</taxon>
        <taxon>Shewanellaceae</taxon>
        <taxon>Shewanella</taxon>
    </lineage>
</organism>
<name>A0AAD1NQ73_9GAMM</name>
<evidence type="ECO:0000313" key="2">
    <source>
        <dbReference type="EMBL" id="BCV46277.1"/>
    </source>
</evidence>
<protein>
    <recommendedName>
        <fullName evidence="1">Predicted pPIWI-associating nuclease group 2 domain-containing protein</fullName>
    </recommendedName>
</protein>
<dbReference type="Proteomes" id="UP000825078">
    <property type="component" value="Chromosome"/>
</dbReference>
<accession>A0AAD1NQ73</accession>
<proteinExistence type="predicted"/>
<reference evidence="2" key="1">
    <citation type="submission" date="2021-05" db="EMBL/GenBank/DDBJ databases">
        <title>Molecular characterization for Shewanella algae harboring chromosomal blaOXA-55-like strains isolated from clinical and environment sample.</title>
        <authorList>
            <person name="Ohama Y."/>
            <person name="Aoki K."/>
            <person name="Harada S."/>
            <person name="Moriya K."/>
            <person name="Ishii Y."/>
            <person name="Tateda K."/>
        </authorList>
    </citation>
    <scope>NUCLEOTIDE SEQUENCE</scope>
    <source>
        <strain evidence="2">TUM17379</strain>
    </source>
</reference>
<feature type="domain" description="Predicted pPIWI-associating nuclease group 2" evidence="1">
    <location>
        <begin position="32"/>
        <end position="152"/>
    </location>
</feature>
<dbReference type="InterPro" id="IPR041584">
    <property type="entry name" value="Put_pPIWI_pnuc_2"/>
</dbReference>
<gene>
    <name evidence="2" type="ORF">TUM17379_32950</name>
</gene>
<evidence type="ECO:0000259" key="1">
    <source>
        <dbReference type="Pfam" id="PF18166"/>
    </source>
</evidence>
<sequence length="154" mass="17419">MREKRFNIGDSKCEELALAVMRIVNDILVLVEEMRSQIISHVESEVDSTIVEEFISNTYNEIDILSTHSVVDYSELESFHVSKISSEHIWIVGVGIAHCELQWGSKSDLKNDIGATSSESYPYDFTLQAPLSNLRDLQLIPEGLKLDASSWWGE</sequence>
<dbReference type="Pfam" id="PF18166">
    <property type="entry name" value="pP_pnuc_2"/>
    <property type="match status" value="1"/>
</dbReference>
<dbReference type="EMBL" id="AP024613">
    <property type="protein sequence ID" value="BCV46277.1"/>
    <property type="molecule type" value="Genomic_DNA"/>
</dbReference>
<evidence type="ECO:0000313" key="3">
    <source>
        <dbReference type="Proteomes" id="UP000825078"/>
    </source>
</evidence>
<dbReference type="AlphaFoldDB" id="A0AAD1NQ73"/>